<dbReference type="STRING" id="6265.A0A0B2VQH1"/>
<dbReference type="AlphaFoldDB" id="A0A0B2VQH1"/>
<dbReference type="EMBL" id="JPKZ01001177">
    <property type="protein sequence ID" value="KHN83614.1"/>
    <property type="molecule type" value="Genomic_DNA"/>
</dbReference>
<feature type="coiled-coil region" evidence="3">
    <location>
        <begin position="11"/>
        <end position="62"/>
    </location>
</feature>
<keyword evidence="3" id="KW-0175">Coiled coil</keyword>
<proteinExistence type="predicted"/>
<keyword evidence="7" id="KW-1185">Reference proteome</keyword>
<evidence type="ECO:0000256" key="3">
    <source>
        <dbReference type="SAM" id="Coils"/>
    </source>
</evidence>
<feature type="compositionally biased region" description="Basic and acidic residues" evidence="4">
    <location>
        <begin position="165"/>
        <end position="175"/>
    </location>
</feature>
<dbReference type="Gene3D" id="2.30.30.40">
    <property type="entry name" value="SH3 Domains"/>
    <property type="match status" value="1"/>
</dbReference>
<evidence type="ECO:0000256" key="1">
    <source>
        <dbReference type="ARBA" id="ARBA00022443"/>
    </source>
</evidence>
<dbReference type="PANTHER" id="PTHR15176">
    <property type="entry name" value="NEPHROCYSTIN"/>
    <property type="match status" value="1"/>
</dbReference>
<dbReference type="OMA" id="VRFEKMP"/>
<dbReference type="InterPro" id="IPR036028">
    <property type="entry name" value="SH3-like_dom_sf"/>
</dbReference>
<feature type="region of interest" description="Disordered" evidence="4">
    <location>
        <begin position="154"/>
        <end position="181"/>
    </location>
</feature>
<dbReference type="InterPro" id="IPR030642">
    <property type="entry name" value="NPHP1_SH3"/>
</dbReference>
<dbReference type="Proteomes" id="UP000031036">
    <property type="component" value="Unassembled WGS sequence"/>
</dbReference>
<dbReference type="SUPFAM" id="SSF50044">
    <property type="entry name" value="SH3-domain"/>
    <property type="match status" value="1"/>
</dbReference>
<reference evidence="6 7" key="1">
    <citation type="submission" date="2014-11" db="EMBL/GenBank/DDBJ databases">
        <title>Genetic blueprint of the zoonotic pathogen Toxocara canis.</title>
        <authorList>
            <person name="Zhu X.-Q."/>
            <person name="Korhonen P.K."/>
            <person name="Cai H."/>
            <person name="Young N.D."/>
            <person name="Nejsum P."/>
            <person name="von Samson-Himmelstjerna G."/>
            <person name="Boag P.R."/>
            <person name="Tan P."/>
            <person name="Li Q."/>
            <person name="Min J."/>
            <person name="Yang Y."/>
            <person name="Wang X."/>
            <person name="Fang X."/>
            <person name="Hall R.S."/>
            <person name="Hofmann A."/>
            <person name="Sternberg P.W."/>
            <person name="Jex A.R."/>
            <person name="Gasser R.B."/>
        </authorList>
    </citation>
    <scope>NUCLEOTIDE SEQUENCE [LARGE SCALE GENOMIC DNA]</scope>
    <source>
        <strain evidence="6">PN_DK_2014</strain>
    </source>
</reference>
<comment type="caution">
    <text evidence="6">The sequence shown here is derived from an EMBL/GenBank/DDBJ whole genome shotgun (WGS) entry which is preliminary data.</text>
</comment>
<dbReference type="Pfam" id="PF00018">
    <property type="entry name" value="SH3_1"/>
    <property type="match status" value="1"/>
</dbReference>
<feature type="region of interest" description="Disordered" evidence="4">
    <location>
        <begin position="261"/>
        <end position="304"/>
    </location>
</feature>
<evidence type="ECO:0000313" key="6">
    <source>
        <dbReference type="EMBL" id="KHN83614.1"/>
    </source>
</evidence>
<dbReference type="PANTHER" id="PTHR15176:SF1">
    <property type="entry name" value="NEPHROCYSTIN-1"/>
    <property type="match status" value="1"/>
</dbReference>
<dbReference type="InterPro" id="IPR001452">
    <property type="entry name" value="SH3_domain"/>
</dbReference>
<name>A0A0B2VQH1_TOXCA</name>
<accession>A0A0B2VQH1</accession>
<dbReference type="PROSITE" id="PS50002">
    <property type="entry name" value="SH3"/>
    <property type="match status" value="1"/>
</dbReference>
<dbReference type="CDD" id="cd11770">
    <property type="entry name" value="SH3_Nephrocystin"/>
    <property type="match status" value="1"/>
</dbReference>
<feature type="domain" description="SH3" evidence="5">
    <location>
        <begin position="187"/>
        <end position="247"/>
    </location>
</feature>
<organism evidence="6 7">
    <name type="scientific">Toxocara canis</name>
    <name type="common">Canine roundworm</name>
    <dbReference type="NCBI Taxonomy" id="6265"/>
    <lineage>
        <taxon>Eukaryota</taxon>
        <taxon>Metazoa</taxon>
        <taxon>Ecdysozoa</taxon>
        <taxon>Nematoda</taxon>
        <taxon>Chromadorea</taxon>
        <taxon>Rhabditida</taxon>
        <taxon>Spirurina</taxon>
        <taxon>Ascaridomorpha</taxon>
        <taxon>Ascaridoidea</taxon>
        <taxon>Toxocaridae</taxon>
        <taxon>Toxocara</taxon>
    </lineage>
</organism>
<dbReference type="OrthoDB" id="5340910at2759"/>
<evidence type="ECO:0000313" key="7">
    <source>
        <dbReference type="Proteomes" id="UP000031036"/>
    </source>
</evidence>
<dbReference type="SMART" id="SM00326">
    <property type="entry name" value="SH3"/>
    <property type="match status" value="1"/>
</dbReference>
<evidence type="ECO:0000259" key="5">
    <source>
        <dbReference type="PROSITE" id="PS50002"/>
    </source>
</evidence>
<keyword evidence="1 2" id="KW-0728">SH3 domain</keyword>
<evidence type="ECO:0000256" key="4">
    <source>
        <dbReference type="SAM" id="MobiDB-lite"/>
    </source>
</evidence>
<dbReference type="GO" id="GO:0090251">
    <property type="term" value="P:protein localization involved in establishment of planar polarity"/>
    <property type="evidence" value="ECO:0007669"/>
    <property type="project" value="TreeGrafter"/>
</dbReference>
<dbReference type="InterPro" id="IPR039687">
    <property type="entry name" value="NPHP1"/>
</dbReference>
<evidence type="ECO:0000256" key="2">
    <source>
        <dbReference type="PROSITE-ProRule" id="PRU00192"/>
    </source>
</evidence>
<gene>
    <name evidence="6" type="primary">nph-1</name>
    <name evidence="6" type="ORF">Tcan_17475</name>
</gene>
<sequence length="726" mass="82518">MVSLFNRLLSIDEVQKRVIQFKDEVDKLLLQEELARLNSYDMHNLQRRCADLKKQIDGYIHKIEGMKVGAKNAGEVEVRDGLMQQLDDLSDDLAMLINPNHVRKKPRAVEELLEQETEHCSRESEQGDTFVERDVAEPSKRELLKEDTFQGYSVEEDGTDFGDLNDNREKKEQRISAESPSPEGILISENLFRVIADFQAEQQSDLSVRTGETVIIHATREDGWWMAERSDGKRGLIPKTFLKVHPKSPAVLHERVSVEVHRPATTSSSQPLSIEEQEEISARKGAEVGSHNAENVRKAQHEAASMKSVPLMATMAEQENMRTVPAKVVKQITGGLQRQQVSETCLGAALSNDVHLSYRCHLTPRLSESNVGFHDLYWNYEANKLRKRRVRISKIFRLLRLENMPTDIRNIHSRLIRICLFDLTGKTGRQVVSNVHTIKAQARAHGERTWTFIAKTDGEHTSVEFSDFFVRSNYIQVDVVILIEASVVHCDADGKISETPMGYASLPIIGESGHCCLQNRTYTEALLSGNIFKKNSAGLTRNTTHMKISFRVSDVNETIVSFVDSLPDILVWNPMFARLGFYYRRSLGEVLLKQRSNPMNGELIPDPFLATFPIIVDQVDVMDLLRSLWMNKLKSYGNKKREELEENALFRELYMNTAFVLCGTVPMPQYDMLNVNGLAERAAILKAFREQYVASNNPLKYLVTQRSKPLDIFAYAVDLVGEHAID</sequence>
<protein>
    <submittedName>
        <fullName evidence="6">Nephrocystin-1-like protein</fullName>
    </submittedName>
</protein>
<dbReference type="GO" id="GO:0005737">
    <property type="term" value="C:cytoplasm"/>
    <property type="evidence" value="ECO:0007669"/>
    <property type="project" value="TreeGrafter"/>
</dbReference>
<dbReference type="GO" id="GO:0005929">
    <property type="term" value="C:cilium"/>
    <property type="evidence" value="ECO:0007669"/>
    <property type="project" value="TreeGrafter"/>
</dbReference>